<evidence type="ECO:0000313" key="2">
    <source>
        <dbReference type="EMBL" id="EUD09674.1"/>
    </source>
</evidence>
<organism evidence="2 3">
    <name type="scientific">Providencia alcalifaciens 205/92</name>
    <dbReference type="NCBI Taxonomy" id="1256988"/>
    <lineage>
        <taxon>Bacteria</taxon>
        <taxon>Pseudomonadati</taxon>
        <taxon>Pseudomonadota</taxon>
        <taxon>Gammaproteobacteria</taxon>
        <taxon>Enterobacterales</taxon>
        <taxon>Morganellaceae</taxon>
        <taxon>Providencia</taxon>
    </lineage>
</organism>
<feature type="compositionally biased region" description="Basic and acidic residues" evidence="1">
    <location>
        <begin position="1"/>
        <end position="10"/>
    </location>
</feature>
<name>A0AAV3M2G5_9GAMM</name>
<sequence>MAKTAAERKAAQRKRQRDAGFVTPQWKVEIEEHEMVKRNCALRRPGREPYDEAEYIQMLIRNDNAKLKREIAKLSKRRCGKCGERLPVAECCLSGAADCWVTKGWHELSLSNVGVTCHEI</sequence>
<feature type="region of interest" description="Disordered" evidence="1">
    <location>
        <begin position="1"/>
        <end position="20"/>
    </location>
</feature>
<dbReference type="RefSeq" id="WP_036952390.1">
    <property type="nucleotide sequence ID" value="NZ_JALD01000069.1"/>
</dbReference>
<evidence type="ECO:0000313" key="3">
    <source>
        <dbReference type="Proteomes" id="UP000022311"/>
    </source>
</evidence>
<accession>A0AAV3M2G5</accession>
<dbReference type="AlphaFoldDB" id="A0AAV3M2G5"/>
<protein>
    <recommendedName>
        <fullName evidence="4">Phage protein</fullName>
    </recommendedName>
</protein>
<evidence type="ECO:0008006" key="4">
    <source>
        <dbReference type="Google" id="ProtNLM"/>
    </source>
</evidence>
<comment type="caution">
    <text evidence="2">The sequence shown here is derived from an EMBL/GenBank/DDBJ whole genome shotgun (WGS) entry which is preliminary data.</text>
</comment>
<gene>
    <name evidence="2" type="ORF">HMPREF1563_2875</name>
</gene>
<evidence type="ECO:0000256" key="1">
    <source>
        <dbReference type="SAM" id="MobiDB-lite"/>
    </source>
</evidence>
<proteinExistence type="predicted"/>
<dbReference type="Proteomes" id="UP000022311">
    <property type="component" value="Unassembled WGS sequence"/>
</dbReference>
<dbReference type="EMBL" id="JALD01000069">
    <property type="protein sequence ID" value="EUD09674.1"/>
    <property type="molecule type" value="Genomic_DNA"/>
</dbReference>
<reference evidence="2 3" key="1">
    <citation type="submission" date="2014-01" db="EMBL/GenBank/DDBJ databases">
        <authorList>
            <person name="Durkin A.S."/>
            <person name="McCorrison J."/>
            <person name="Torralba M."/>
            <person name="Gillis M."/>
            <person name="Haft D.H."/>
            <person name="Methe B."/>
            <person name="Sutton G."/>
            <person name="Nelson K.E."/>
        </authorList>
    </citation>
    <scope>NUCLEOTIDE SEQUENCE [LARGE SCALE GENOMIC DNA]</scope>
    <source>
        <strain evidence="2 3">205/92</strain>
    </source>
</reference>